<dbReference type="CDD" id="cd01392">
    <property type="entry name" value="HTH_LacI"/>
    <property type="match status" value="1"/>
</dbReference>
<keyword evidence="3" id="KW-0804">Transcription</keyword>
<dbReference type="PROSITE" id="PS50932">
    <property type="entry name" value="HTH_LACI_2"/>
    <property type="match status" value="1"/>
</dbReference>
<dbReference type="Proteomes" id="UP000054092">
    <property type="component" value="Unassembled WGS sequence"/>
</dbReference>
<dbReference type="SUPFAM" id="SSF47413">
    <property type="entry name" value="lambda repressor-like DNA-binding domains"/>
    <property type="match status" value="1"/>
</dbReference>
<dbReference type="SUPFAM" id="SSF53822">
    <property type="entry name" value="Periplasmic binding protein-like I"/>
    <property type="match status" value="1"/>
</dbReference>
<dbReference type="Pfam" id="PF13377">
    <property type="entry name" value="Peripla_BP_3"/>
    <property type="match status" value="1"/>
</dbReference>
<comment type="caution">
    <text evidence="5">The sequence shown here is derived from an EMBL/GenBank/DDBJ whole genome shotgun (WGS) entry which is preliminary data.</text>
</comment>
<dbReference type="GO" id="GO:0000976">
    <property type="term" value="F:transcription cis-regulatory region binding"/>
    <property type="evidence" value="ECO:0007669"/>
    <property type="project" value="TreeGrafter"/>
</dbReference>
<dbReference type="InterPro" id="IPR028082">
    <property type="entry name" value="Peripla_BP_I"/>
</dbReference>
<dbReference type="EMBL" id="LGGP01000157">
    <property type="protein sequence ID" value="KUK80433.1"/>
    <property type="molecule type" value="Genomic_DNA"/>
</dbReference>
<feature type="domain" description="HTH lacI-type" evidence="4">
    <location>
        <begin position="3"/>
        <end position="57"/>
    </location>
</feature>
<dbReference type="CDD" id="cd06267">
    <property type="entry name" value="PBP1_LacI_sugar_binding-like"/>
    <property type="match status" value="1"/>
</dbReference>
<organism evidence="5 6">
    <name type="scientific">Mesotoga prima</name>
    <dbReference type="NCBI Taxonomy" id="1184387"/>
    <lineage>
        <taxon>Bacteria</taxon>
        <taxon>Thermotogati</taxon>
        <taxon>Thermotogota</taxon>
        <taxon>Thermotogae</taxon>
        <taxon>Kosmotogales</taxon>
        <taxon>Kosmotogaceae</taxon>
        <taxon>Mesotoga</taxon>
    </lineage>
</organism>
<dbReference type="PANTHER" id="PTHR30146">
    <property type="entry name" value="LACI-RELATED TRANSCRIPTIONAL REPRESSOR"/>
    <property type="match status" value="1"/>
</dbReference>
<evidence type="ECO:0000256" key="3">
    <source>
        <dbReference type="ARBA" id="ARBA00023163"/>
    </source>
</evidence>
<dbReference type="PANTHER" id="PTHR30146:SF154">
    <property type="entry name" value="TRANSCRIPTION REGULATOR, MEMBER OF GALR FAMILY"/>
    <property type="match status" value="1"/>
</dbReference>
<gene>
    <name evidence="5" type="ORF">XD94_0982</name>
</gene>
<dbReference type="Gene3D" id="1.10.260.40">
    <property type="entry name" value="lambda repressor-like DNA-binding domains"/>
    <property type="match status" value="1"/>
</dbReference>
<dbReference type="SMART" id="SM00354">
    <property type="entry name" value="HTH_LACI"/>
    <property type="match status" value="1"/>
</dbReference>
<evidence type="ECO:0000256" key="2">
    <source>
        <dbReference type="ARBA" id="ARBA00023125"/>
    </source>
</evidence>
<dbReference type="GO" id="GO:0003700">
    <property type="term" value="F:DNA-binding transcription factor activity"/>
    <property type="evidence" value="ECO:0007669"/>
    <property type="project" value="TreeGrafter"/>
</dbReference>
<dbReference type="InterPro" id="IPR000843">
    <property type="entry name" value="HTH_LacI"/>
</dbReference>
<evidence type="ECO:0000256" key="1">
    <source>
        <dbReference type="ARBA" id="ARBA00023015"/>
    </source>
</evidence>
<evidence type="ECO:0000313" key="6">
    <source>
        <dbReference type="Proteomes" id="UP000054092"/>
    </source>
</evidence>
<dbReference type="InterPro" id="IPR046335">
    <property type="entry name" value="LacI/GalR-like_sensor"/>
</dbReference>
<name>A0A101HP40_9BACT</name>
<keyword evidence="2" id="KW-0238">DNA-binding</keyword>
<protein>
    <submittedName>
        <fullName evidence="5">Transcriptional regulator</fullName>
    </submittedName>
</protein>
<proteinExistence type="predicted"/>
<accession>A0A101HP40</accession>
<sequence>MSAKLSDVARLAEVSTATVSRVLNKSGYVSKKAREKVLSAIEELEYKPSKVASYLASRKLDFNIGIVTGRRLFKILSSKSDQFYTIVLNGIEEFFLNNNMRGELVSTDEFSNSFDGYLMIGGEISEKDVRMVKEGGKPVVLVDQYLAGVKVDCVVSDGYDGAVYGMRKLFSKGLKKIVNIHGPLSHFGFRDRYDGYISAMESAGYLPRAFEYDEENDNMSAIIDLLLSRYGLPDAVFGCNDTAAIRAMEEFQARGIKIPEEASIMGFDDIINSSGTTPSLTTFKIFKREMGVVASRRLQSLLIGNEPHPTKISLFTEFVQRESTL</sequence>
<dbReference type="AlphaFoldDB" id="A0A101HP40"/>
<keyword evidence="1" id="KW-0805">Transcription regulation</keyword>
<evidence type="ECO:0000313" key="5">
    <source>
        <dbReference type="EMBL" id="KUK80433.1"/>
    </source>
</evidence>
<dbReference type="PROSITE" id="PS00356">
    <property type="entry name" value="HTH_LACI_1"/>
    <property type="match status" value="1"/>
</dbReference>
<dbReference type="InterPro" id="IPR010982">
    <property type="entry name" value="Lambda_DNA-bd_dom_sf"/>
</dbReference>
<dbReference type="PATRIC" id="fig|1184387.3.peg.1392"/>
<dbReference type="Gene3D" id="3.40.50.2300">
    <property type="match status" value="2"/>
</dbReference>
<dbReference type="Pfam" id="PF00356">
    <property type="entry name" value="LacI"/>
    <property type="match status" value="1"/>
</dbReference>
<reference evidence="6" key="1">
    <citation type="journal article" date="2015" name="MBio">
        <title>Genome-Resolved Metagenomic Analysis Reveals Roles for Candidate Phyla and Other Microbial Community Members in Biogeochemical Transformations in Oil Reservoirs.</title>
        <authorList>
            <person name="Hu P."/>
            <person name="Tom L."/>
            <person name="Singh A."/>
            <person name="Thomas B.C."/>
            <person name="Baker B.J."/>
            <person name="Piceno Y.M."/>
            <person name="Andersen G.L."/>
            <person name="Banfield J.F."/>
        </authorList>
    </citation>
    <scope>NUCLEOTIDE SEQUENCE [LARGE SCALE GENOMIC DNA]</scope>
</reference>
<evidence type="ECO:0000259" key="4">
    <source>
        <dbReference type="PROSITE" id="PS50932"/>
    </source>
</evidence>